<dbReference type="AlphaFoldDB" id="A0A1F8C2Q2"/>
<dbReference type="Proteomes" id="UP000178429">
    <property type="component" value="Unassembled WGS sequence"/>
</dbReference>
<accession>A0A1F8C2Q2</accession>
<reference evidence="1 2" key="1">
    <citation type="journal article" date="2016" name="Nat. Commun.">
        <title>Thousands of microbial genomes shed light on interconnected biogeochemical processes in an aquifer system.</title>
        <authorList>
            <person name="Anantharaman K."/>
            <person name="Brown C.T."/>
            <person name="Hug L.A."/>
            <person name="Sharon I."/>
            <person name="Castelle C.J."/>
            <person name="Probst A.J."/>
            <person name="Thomas B.C."/>
            <person name="Singh A."/>
            <person name="Wilkins M.J."/>
            <person name="Karaoz U."/>
            <person name="Brodie E.L."/>
            <person name="Williams K.H."/>
            <person name="Hubbard S.S."/>
            <person name="Banfield J.F."/>
        </authorList>
    </citation>
    <scope>NUCLEOTIDE SEQUENCE [LARGE SCALE GENOMIC DNA]</scope>
</reference>
<protein>
    <submittedName>
        <fullName evidence="1">Uncharacterized protein</fullName>
    </submittedName>
</protein>
<proteinExistence type="predicted"/>
<dbReference type="EMBL" id="MGHL01000003">
    <property type="protein sequence ID" value="OGM70611.1"/>
    <property type="molecule type" value="Genomic_DNA"/>
</dbReference>
<gene>
    <name evidence="1" type="ORF">A2975_00150</name>
</gene>
<organism evidence="1 2">
    <name type="scientific">Candidatus Woesebacteria bacterium RIFCSPLOWO2_01_FULL_44_14</name>
    <dbReference type="NCBI Taxonomy" id="1802525"/>
    <lineage>
        <taxon>Bacteria</taxon>
        <taxon>Candidatus Woeseibacteriota</taxon>
    </lineage>
</organism>
<dbReference type="STRING" id="1802525.A2975_00150"/>
<comment type="caution">
    <text evidence="1">The sequence shown here is derived from an EMBL/GenBank/DDBJ whole genome shotgun (WGS) entry which is preliminary data.</text>
</comment>
<evidence type="ECO:0000313" key="2">
    <source>
        <dbReference type="Proteomes" id="UP000178429"/>
    </source>
</evidence>
<sequence length="278" mass="32040">MNISFFASAYYMGIDPTRSTKPTLFRGSSLIRGEQVAQFLGGKYNPTEGFENDLIIHIKPKSINWVKMGGWVDIVDGGHHMIEQLQTRPDIKIIAYTPLSAKYLKGILKNKIVVIPEHHCNFERAQRTRKRIATAGIVTSPSPLAEIVYGEIKKRLKKIGVNFLTYYHFQNRQDVVDFYKRIDFQVIGNLGFSPDNPLRHPNKIVNAASFGIPTIAFWMLGYQEFQDNYIPIRSMDELEKEVAKLKNKRYYDEFASKITRAAEKYHVENVAKKYRSLT</sequence>
<evidence type="ECO:0000313" key="1">
    <source>
        <dbReference type="EMBL" id="OGM70611.1"/>
    </source>
</evidence>
<dbReference type="Gene3D" id="3.40.50.2000">
    <property type="entry name" value="Glycogen Phosphorylase B"/>
    <property type="match status" value="1"/>
</dbReference>
<name>A0A1F8C2Q2_9BACT</name>